<evidence type="ECO:0000313" key="3">
    <source>
        <dbReference type="Proteomes" id="UP000238206"/>
    </source>
</evidence>
<dbReference type="EMBL" id="PUIQ01000048">
    <property type="protein sequence ID" value="PQP13115.1"/>
    <property type="molecule type" value="Genomic_DNA"/>
</dbReference>
<organism evidence="2 3">
    <name type="scientific">Burkholderia cepacia</name>
    <name type="common">Pseudomonas cepacia</name>
    <dbReference type="NCBI Taxonomy" id="292"/>
    <lineage>
        <taxon>Bacteria</taxon>
        <taxon>Pseudomonadati</taxon>
        <taxon>Pseudomonadota</taxon>
        <taxon>Betaproteobacteria</taxon>
        <taxon>Burkholderiales</taxon>
        <taxon>Burkholderiaceae</taxon>
        <taxon>Burkholderia</taxon>
        <taxon>Burkholderia cepacia complex</taxon>
    </lineage>
</organism>
<sequence>MNILRRTATLLAFFAGLVPLTTPAWAQQNLDVLKERCDAYGFVRGTPEHADCVRKIDAQQAQSRCQALVERGHQVCSKEFADIVGGAAAAMQCGQVQDAYQQYCQ</sequence>
<reference evidence="2 3" key="1">
    <citation type="submission" date="2018-02" db="EMBL/GenBank/DDBJ databases">
        <title>Draft genome sequencing of Burkholderia cepacia Y14-15.</title>
        <authorList>
            <person name="Zheng B.-X."/>
        </authorList>
    </citation>
    <scope>NUCLEOTIDE SEQUENCE [LARGE SCALE GENOMIC DNA]</scope>
    <source>
        <strain evidence="2 3">Y14-15</strain>
    </source>
</reference>
<feature type="signal peptide" evidence="1">
    <location>
        <begin position="1"/>
        <end position="26"/>
    </location>
</feature>
<keyword evidence="1" id="KW-0732">Signal</keyword>
<proteinExistence type="predicted"/>
<gene>
    <name evidence="2" type="ORF">C5615_29835</name>
</gene>
<dbReference type="Proteomes" id="UP000238206">
    <property type="component" value="Unassembled WGS sequence"/>
</dbReference>
<evidence type="ECO:0000256" key="1">
    <source>
        <dbReference type="SAM" id="SignalP"/>
    </source>
</evidence>
<dbReference type="AlphaFoldDB" id="A0A2S8IEH7"/>
<accession>A0A2S8IEH7</accession>
<comment type="caution">
    <text evidence="2">The sequence shown here is derived from an EMBL/GenBank/DDBJ whole genome shotgun (WGS) entry which is preliminary data.</text>
</comment>
<evidence type="ECO:0000313" key="2">
    <source>
        <dbReference type="EMBL" id="PQP13115.1"/>
    </source>
</evidence>
<protein>
    <submittedName>
        <fullName evidence="2">Uncharacterized protein</fullName>
    </submittedName>
</protein>
<name>A0A2S8IEH7_BURCE</name>
<feature type="chain" id="PRO_5015683316" evidence="1">
    <location>
        <begin position="27"/>
        <end position="105"/>
    </location>
</feature>